<gene>
    <name evidence="1" type="ORF">CAAN4_F14488</name>
</gene>
<reference evidence="1 2" key="1">
    <citation type="submission" date="2024-01" db="EMBL/GenBank/DDBJ databases">
        <authorList>
            <consortium name="Genoscope - CEA"/>
            <person name="William W."/>
        </authorList>
    </citation>
    <scope>NUCLEOTIDE SEQUENCE [LARGE SCALE GENOMIC DNA]</scope>
    <source>
        <strain evidence="1 2">29B2s-10</strain>
    </source>
</reference>
<organism evidence="1 2">
    <name type="scientific">[Candida] anglica</name>
    <dbReference type="NCBI Taxonomy" id="148631"/>
    <lineage>
        <taxon>Eukaryota</taxon>
        <taxon>Fungi</taxon>
        <taxon>Dikarya</taxon>
        <taxon>Ascomycota</taxon>
        <taxon>Saccharomycotina</taxon>
        <taxon>Pichiomycetes</taxon>
        <taxon>Debaryomycetaceae</taxon>
        <taxon>Kurtzmaniella</taxon>
    </lineage>
</organism>
<dbReference type="Proteomes" id="UP001497600">
    <property type="component" value="Chromosome F"/>
</dbReference>
<dbReference type="Pfam" id="PF07247">
    <property type="entry name" value="AATase"/>
    <property type="match status" value="1"/>
</dbReference>
<protein>
    <recommendedName>
        <fullName evidence="3">Alcohol acetyltransferase</fullName>
    </recommendedName>
</protein>
<accession>A0ABP0EFY0</accession>
<proteinExistence type="predicted"/>
<dbReference type="PANTHER" id="PTHR28037:SF1">
    <property type="entry name" value="ALCOHOL O-ACETYLTRANSFERASE 1-RELATED"/>
    <property type="match status" value="1"/>
</dbReference>
<evidence type="ECO:0000313" key="1">
    <source>
        <dbReference type="EMBL" id="CAK7914018.1"/>
    </source>
</evidence>
<dbReference type="InterPro" id="IPR010828">
    <property type="entry name" value="Atf2/Sli1-like"/>
</dbReference>
<dbReference type="SUPFAM" id="SSF52777">
    <property type="entry name" value="CoA-dependent acyltransferases"/>
    <property type="match status" value="1"/>
</dbReference>
<evidence type="ECO:0000313" key="2">
    <source>
        <dbReference type="Proteomes" id="UP001497600"/>
    </source>
</evidence>
<sequence>MNIPSRAPGFHERQYICRNTCKYWTNLNIVAKYSQRLNRQILIQALQALLQKDPWLVLGIFRSSDSVASDRDYNGFNYKVRPVKEIHFDDVVSFEKGKVDGSTFEQLNERTIPMNVELPLWRIVVMEDEHANQWVCVYFDHAFFDGIAAVEFHKSLLVELGKLDISSEHTSEPSSCIYSFEKTPVDVPLPREEGPDKLFHLSWINRLQLWMNQKLWLPIYNYFSKPGPTFSYKPTSMNLKNKYHCVTIPSDITTKLLQYCRTHGFTLTPLLNVLALKSLESKVFPHLGQSGCNTTSCIAVNGRPFINGGKFGVFIGYDMFNLNPVRDILSATKLIYSQLTKSIKSGSCFRRVGLYAHTNIWDLYKSKLGKSDGKATVTVSNLGRYCNPIHENPSVKWRISDLWFGSNLGLVVHFLLNSISTESGDLKLIFAVLPEYDEYMEEAIDEFKRLIDEIVDN</sequence>
<keyword evidence="2" id="KW-1185">Reference proteome</keyword>
<dbReference type="InterPro" id="IPR052058">
    <property type="entry name" value="Alcohol_O-acetyltransferase"/>
</dbReference>
<dbReference type="EMBL" id="OZ004258">
    <property type="protein sequence ID" value="CAK7914018.1"/>
    <property type="molecule type" value="Genomic_DNA"/>
</dbReference>
<dbReference type="PANTHER" id="PTHR28037">
    <property type="entry name" value="ALCOHOL O-ACETYLTRANSFERASE 1-RELATED"/>
    <property type="match status" value="1"/>
</dbReference>
<name>A0ABP0EFY0_9ASCO</name>
<evidence type="ECO:0008006" key="3">
    <source>
        <dbReference type="Google" id="ProtNLM"/>
    </source>
</evidence>